<comment type="caution">
    <text evidence="3">The sequence shown here is derived from an EMBL/GenBank/DDBJ whole genome shotgun (WGS) entry which is preliminary data.</text>
</comment>
<evidence type="ECO:0000313" key="3">
    <source>
        <dbReference type="EMBL" id="KAF4140723.1"/>
    </source>
</evidence>
<gene>
    <name evidence="3" type="ORF">GN958_ATG10086</name>
</gene>
<feature type="compositionally biased region" description="Basic residues" evidence="2">
    <location>
        <begin position="417"/>
        <end position="442"/>
    </location>
</feature>
<organism evidence="3 4">
    <name type="scientific">Phytophthora infestans</name>
    <name type="common">Potato late blight agent</name>
    <name type="synonym">Botrytis infestans</name>
    <dbReference type="NCBI Taxonomy" id="4787"/>
    <lineage>
        <taxon>Eukaryota</taxon>
        <taxon>Sar</taxon>
        <taxon>Stramenopiles</taxon>
        <taxon>Oomycota</taxon>
        <taxon>Peronosporomycetes</taxon>
        <taxon>Peronosporales</taxon>
        <taxon>Peronosporaceae</taxon>
        <taxon>Phytophthora</taxon>
    </lineage>
</organism>
<dbReference type="EMBL" id="JAACNO010001418">
    <property type="protein sequence ID" value="KAF4140723.1"/>
    <property type="molecule type" value="Genomic_DNA"/>
</dbReference>
<name>A0A8S9UJK9_PHYIN</name>
<proteinExistence type="predicted"/>
<reference evidence="3" key="1">
    <citation type="submission" date="2020-03" db="EMBL/GenBank/DDBJ databases">
        <title>Hybrid Assembly of Korean Phytophthora infestans isolates.</title>
        <authorList>
            <person name="Prokchorchik M."/>
            <person name="Lee Y."/>
            <person name="Seo J."/>
            <person name="Cho J.-H."/>
            <person name="Park Y.-E."/>
            <person name="Jang D.-C."/>
            <person name="Im J.-S."/>
            <person name="Choi J.-G."/>
            <person name="Park H.-J."/>
            <person name="Lee G.-B."/>
            <person name="Lee Y.-G."/>
            <person name="Hong S.-Y."/>
            <person name="Cho K."/>
            <person name="Sohn K.H."/>
        </authorList>
    </citation>
    <scope>NUCLEOTIDE SEQUENCE</scope>
    <source>
        <strain evidence="3">KR_2_A2</strain>
    </source>
</reference>
<keyword evidence="1" id="KW-0175">Coiled coil</keyword>
<feature type="region of interest" description="Disordered" evidence="2">
    <location>
        <begin position="411"/>
        <end position="474"/>
    </location>
</feature>
<feature type="compositionally biased region" description="Polar residues" evidence="2">
    <location>
        <begin position="443"/>
        <end position="452"/>
    </location>
</feature>
<dbReference type="AlphaFoldDB" id="A0A8S9UJK9"/>
<accession>A0A8S9UJK9</accession>
<dbReference type="Proteomes" id="UP000704712">
    <property type="component" value="Unassembled WGS sequence"/>
</dbReference>
<evidence type="ECO:0000313" key="4">
    <source>
        <dbReference type="Proteomes" id="UP000704712"/>
    </source>
</evidence>
<protein>
    <submittedName>
        <fullName evidence="3">Uncharacterized protein</fullName>
    </submittedName>
</protein>
<dbReference type="OMA" id="IDVKRAC"/>
<feature type="coiled-coil region" evidence="1">
    <location>
        <begin position="357"/>
        <end position="402"/>
    </location>
</feature>
<evidence type="ECO:0000256" key="1">
    <source>
        <dbReference type="SAM" id="Coils"/>
    </source>
</evidence>
<feature type="region of interest" description="Disordered" evidence="2">
    <location>
        <begin position="219"/>
        <end position="240"/>
    </location>
</feature>
<sequence length="474" mass="53806">MEYRVRKRDVNGAGRLPHSLEEVLPDVVVRRFLLRAGFRSSSDRAAAEVRRHVSDFFRRIVGCMVVMMQHDGRRNFRLIDVKRACEHFGIRMYGYDDMCLLAAGRVCGPESIHVTELVECNSIFSRPVETSDEPDTEPGARYKKTDFVANYTAWREEMGDLDDQVSEAISEWSYSDSGTETGEDQDMDTDISQPWQPDEEKFMASLQNAQELVDEKLLQPEDDGENQPGQGYCSDYDDSYEPEYLKGQRTREEDEDAQWNTVGELHVLQNDEDSDPAELQDFGESPNLYVISRQEFLRVFRTLLSLTLHMSELQISSVALSALHNATEQCLHRSLTEGSLHYQLAAILKEQEHNNSTNQLELELQMQREKVNELCETIAANKAAFKAKELAMQQQIEQLKKQLLGRQDVQMETSPLLKKKKKSPGKRKATTSKKTHTVRKGLSKSSNGSTSVVGALRSRGQNQSGTKKAKATLV</sequence>
<evidence type="ECO:0000256" key="2">
    <source>
        <dbReference type="SAM" id="MobiDB-lite"/>
    </source>
</evidence>
<feature type="region of interest" description="Disordered" evidence="2">
    <location>
        <begin position="173"/>
        <end position="194"/>
    </location>
</feature>